<keyword evidence="7 19" id="KW-0378">Hydrolase</keyword>
<comment type="pathway">
    <text evidence="3">Glycan metabolism; N-glycan degradation.</text>
</comment>
<dbReference type="SUPFAM" id="SSF49785">
    <property type="entry name" value="Galactose-binding domain-like"/>
    <property type="match status" value="1"/>
</dbReference>
<dbReference type="GO" id="GO:0004567">
    <property type="term" value="F:beta-mannosidase activity"/>
    <property type="evidence" value="ECO:0007669"/>
    <property type="project" value="UniProtKB-EC"/>
</dbReference>
<dbReference type="OrthoDB" id="2866996at2759"/>
<keyword evidence="20" id="KW-1185">Reference proteome</keyword>
<dbReference type="InterPro" id="IPR017853">
    <property type="entry name" value="GH"/>
</dbReference>
<feature type="domain" description="Mannosidase Ig/CBM-like" evidence="17">
    <location>
        <begin position="704"/>
        <end position="803"/>
    </location>
</feature>
<dbReference type="InterPro" id="IPR013783">
    <property type="entry name" value="Ig-like_fold"/>
</dbReference>
<evidence type="ECO:0000256" key="6">
    <source>
        <dbReference type="ARBA" id="ARBA00022525"/>
    </source>
</evidence>
<dbReference type="GO" id="GO:0005576">
    <property type="term" value="C:extracellular region"/>
    <property type="evidence" value="ECO:0007669"/>
    <property type="project" value="UniProtKB-SubCell"/>
</dbReference>
<dbReference type="Pfam" id="PF22666">
    <property type="entry name" value="Glyco_hydro_2_N2"/>
    <property type="match status" value="1"/>
</dbReference>
<evidence type="ECO:0000256" key="9">
    <source>
        <dbReference type="ARBA" id="ARBA00023277"/>
    </source>
</evidence>
<dbReference type="InterPro" id="IPR008979">
    <property type="entry name" value="Galactose-bd-like_sf"/>
</dbReference>
<evidence type="ECO:0000313" key="20">
    <source>
        <dbReference type="Proteomes" id="UP000799770"/>
    </source>
</evidence>
<dbReference type="PANTHER" id="PTHR43730:SF1">
    <property type="entry name" value="BETA-MANNOSIDASE"/>
    <property type="match status" value="1"/>
</dbReference>
<evidence type="ECO:0000256" key="4">
    <source>
        <dbReference type="ARBA" id="ARBA00011738"/>
    </source>
</evidence>
<proteinExistence type="inferred from homology"/>
<feature type="domain" description="Glycoside hydrolase family 2 immunoglobulin-like beta-sandwich" evidence="15">
    <location>
        <begin position="198"/>
        <end position="307"/>
    </location>
</feature>
<evidence type="ECO:0000256" key="7">
    <source>
        <dbReference type="ARBA" id="ARBA00022801"/>
    </source>
</evidence>
<sequence>MEFESIPLTSNWTFKQGDFSSSHEYFPANDLPTEVHRDLLKNNRIADPFKDLNELSVRWIAEEAWTYRTTFSTPPNYGKSGYKCTLKFEGLDTYASVFLNGKPFLQSDNAFIEHIVSVDGQLKSNEENELILGFDSARQEGLALVKKHTEHRFIVHQTEISRGPVRKAQYHWGWDWGPILLTCGPWKPVYLETYYEAQLEDIWVDYELGDNLKKAKGHVYARTNAGSASELIFEIRQLQTNKLIVEKTLGMLGRSARGETSFNVDFDLEPELWWPRGYGSQSLYTVVVILKSDDRILHQVTKIIGFRKVELIQESDDFGRSFYFRINNIDIFAGGSCWIPADSIVSSIAPSRYRHWVHLAAEGNQIMLRVWGGGIYEADAFYEACDELGILVWQDFMFACASYPAHPEFLKSVELEARQNVRRLRNHPSIAVWAGNNEDYQIVERYSLKYDVDDKDPDSWLKTDFPARYIYEHLLPNIVKEETKGVPYHPSSPFGNGKSTVLKVDPTIGDVHQWNVWHGEMKPYQLLPQMGGRFISEFGMEAYPHLETLEKCITREEDRYPGSMAMDFRNKAIGHERRLVSYVAENFRIKYDLPSFTHLTQVMQADAVSWAYKNWRRQWGTTGKRQCGGVLVWQLNDCWPTMSWAVIDYYLVPKPAYYAIKRALEPVVVGVARKFHNWTMRPADELWQRDTSHIDMREIWESVEFDVWVSSSRRETLQGTVNVKFVSIKTGEEVLPSLLEDVAIEPNATTEVLQRHRLKPVSEQGPDKSYDVSKADPFVIYATLTVDDKILSSEISWPDPIKYLSFPDRGVNVQYSQDESVATVSASKPTKGFTFSEKEGVKLSDNGFDIMPGVPKDIKMAGTSPRDLEWRYVSM</sequence>
<dbReference type="Pfam" id="PF17786">
    <property type="entry name" value="Mannosidase_ig"/>
    <property type="match status" value="1"/>
</dbReference>
<accession>A0A6A5ZET7</accession>
<dbReference type="InterPro" id="IPR041447">
    <property type="entry name" value="Mannosidase_ig"/>
</dbReference>
<reference evidence="19" key="1">
    <citation type="journal article" date="2020" name="Stud. Mycol.">
        <title>101 Dothideomycetes genomes: a test case for predicting lifestyles and emergence of pathogens.</title>
        <authorList>
            <person name="Haridas S."/>
            <person name="Albert R."/>
            <person name="Binder M."/>
            <person name="Bloem J."/>
            <person name="Labutti K."/>
            <person name="Salamov A."/>
            <person name="Andreopoulos B."/>
            <person name="Baker S."/>
            <person name="Barry K."/>
            <person name="Bills G."/>
            <person name="Bluhm B."/>
            <person name="Cannon C."/>
            <person name="Castanera R."/>
            <person name="Culley D."/>
            <person name="Daum C."/>
            <person name="Ezra D."/>
            <person name="Gonzalez J."/>
            <person name="Henrissat B."/>
            <person name="Kuo A."/>
            <person name="Liang C."/>
            <person name="Lipzen A."/>
            <person name="Lutzoni F."/>
            <person name="Magnuson J."/>
            <person name="Mondo S."/>
            <person name="Nolan M."/>
            <person name="Ohm R."/>
            <person name="Pangilinan J."/>
            <person name="Park H.-J."/>
            <person name="Ramirez L."/>
            <person name="Alfaro M."/>
            <person name="Sun H."/>
            <person name="Tritt A."/>
            <person name="Yoshinaga Y."/>
            <person name="Zwiers L.-H."/>
            <person name="Turgeon B."/>
            <person name="Goodwin S."/>
            <person name="Spatafora J."/>
            <person name="Crous P."/>
            <person name="Grigoriev I."/>
        </authorList>
    </citation>
    <scope>NUCLEOTIDE SEQUENCE</scope>
    <source>
        <strain evidence="19">CBS 627.86</strain>
    </source>
</reference>
<dbReference type="PANTHER" id="PTHR43730">
    <property type="entry name" value="BETA-MANNOSIDASE"/>
    <property type="match status" value="1"/>
</dbReference>
<comment type="subcellular location">
    <subcellularLocation>
        <location evidence="2">Secreted</location>
    </subcellularLocation>
</comment>
<keyword evidence="11" id="KW-0624">Polysaccharide degradation</keyword>
<evidence type="ECO:0000256" key="11">
    <source>
        <dbReference type="ARBA" id="ARBA00023326"/>
    </source>
</evidence>
<evidence type="ECO:0000256" key="14">
    <source>
        <dbReference type="ARBA" id="ARBA00041614"/>
    </source>
</evidence>
<dbReference type="InterPro" id="IPR006102">
    <property type="entry name" value="Ig-like_GH2"/>
</dbReference>
<dbReference type="EMBL" id="ML977319">
    <property type="protein sequence ID" value="KAF2117247.1"/>
    <property type="molecule type" value="Genomic_DNA"/>
</dbReference>
<evidence type="ECO:0000256" key="2">
    <source>
        <dbReference type="ARBA" id="ARBA00004613"/>
    </source>
</evidence>
<protein>
    <recommendedName>
        <fullName evidence="13">Beta-mannosidase B</fullName>
        <ecNumber evidence="5">3.2.1.25</ecNumber>
    </recommendedName>
    <alternativeName>
        <fullName evidence="14">Mannanase B</fullName>
    </alternativeName>
</protein>
<dbReference type="GO" id="GO:0006516">
    <property type="term" value="P:glycoprotein catabolic process"/>
    <property type="evidence" value="ECO:0007669"/>
    <property type="project" value="TreeGrafter"/>
</dbReference>
<dbReference type="SUPFAM" id="SSF49303">
    <property type="entry name" value="beta-Galactosidase/glucuronidase domain"/>
    <property type="match status" value="2"/>
</dbReference>
<dbReference type="Pfam" id="PF17753">
    <property type="entry name" value="Ig_mannosidase"/>
    <property type="match status" value="1"/>
</dbReference>
<evidence type="ECO:0000259" key="15">
    <source>
        <dbReference type="Pfam" id="PF00703"/>
    </source>
</evidence>
<comment type="catalytic activity">
    <reaction evidence="1">
        <text>Hydrolysis of terminal, non-reducing beta-D-mannose residues in beta-D-mannosides.</text>
        <dbReference type="EC" id="3.2.1.25"/>
    </reaction>
</comment>
<dbReference type="SUPFAM" id="SSF51445">
    <property type="entry name" value="(Trans)glycosidases"/>
    <property type="match status" value="1"/>
</dbReference>
<dbReference type="Gene3D" id="2.60.120.260">
    <property type="entry name" value="Galactose-binding domain-like"/>
    <property type="match status" value="1"/>
</dbReference>
<evidence type="ECO:0000313" key="19">
    <source>
        <dbReference type="EMBL" id="KAF2117247.1"/>
    </source>
</evidence>
<evidence type="ECO:0000259" key="17">
    <source>
        <dbReference type="Pfam" id="PF17786"/>
    </source>
</evidence>
<dbReference type="AlphaFoldDB" id="A0A6A5ZET7"/>
<dbReference type="GO" id="GO:0000272">
    <property type="term" value="P:polysaccharide catabolic process"/>
    <property type="evidence" value="ECO:0007669"/>
    <property type="project" value="UniProtKB-KW"/>
</dbReference>
<keyword evidence="9" id="KW-0119">Carbohydrate metabolism</keyword>
<dbReference type="Gene3D" id="2.60.40.10">
    <property type="entry name" value="Immunoglobulins"/>
    <property type="match status" value="2"/>
</dbReference>
<dbReference type="InterPro" id="IPR041625">
    <property type="entry name" value="Beta-mannosidase_Ig"/>
</dbReference>
<comment type="similarity">
    <text evidence="12">Belongs to the glycosyl hydrolase 2 family. Beta-mannosidase B subfamily.</text>
</comment>
<evidence type="ECO:0000259" key="18">
    <source>
        <dbReference type="Pfam" id="PF22666"/>
    </source>
</evidence>
<evidence type="ECO:0000256" key="10">
    <source>
        <dbReference type="ARBA" id="ARBA00023295"/>
    </source>
</evidence>
<comment type="subunit">
    <text evidence="4">Homodimer.</text>
</comment>
<name>A0A6A5ZET7_9PLEO</name>
<organism evidence="19 20">
    <name type="scientific">Lophiotrema nucula</name>
    <dbReference type="NCBI Taxonomy" id="690887"/>
    <lineage>
        <taxon>Eukaryota</taxon>
        <taxon>Fungi</taxon>
        <taxon>Dikarya</taxon>
        <taxon>Ascomycota</taxon>
        <taxon>Pezizomycotina</taxon>
        <taxon>Dothideomycetes</taxon>
        <taxon>Pleosporomycetidae</taxon>
        <taxon>Pleosporales</taxon>
        <taxon>Lophiotremataceae</taxon>
        <taxon>Lophiotrema</taxon>
    </lineage>
</organism>
<keyword evidence="6" id="KW-0964">Secreted</keyword>
<evidence type="ECO:0000256" key="5">
    <source>
        <dbReference type="ARBA" id="ARBA00012754"/>
    </source>
</evidence>
<feature type="domain" description="Beta-mannosidase Ig-fold" evidence="16">
    <location>
        <begin position="808"/>
        <end position="862"/>
    </location>
</feature>
<dbReference type="FunFam" id="2.60.120.260:FF:000118">
    <property type="entry name" value="Beta-mannosidase B"/>
    <property type="match status" value="1"/>
</dbReference>
<feature type="domain" description="Beta-mannosidase-like galactose-binding" evidence="18">
    <location>
        <begin position="12"/>
        <end position="187"/>
    </location>
</feature>
<gene>
    <name evidence="19" type="ORF">BDV96DRAFT_571764</name>
</gene>
<keyword evidence="10" id="KW-0326">Glycosidase</keyword>
<dbReference type="Gene3D" id="3.20.20.80">
    <property type="entry name" value="Glycosidases"/>
    <property type="match status" value="1"/>
</dbReference>
<dbReference type="InterPro" id="IPR050887">
    <property type="entry name" value="Beta-mannosidase_GH2"/>
</dbReference>
<evidence type="ECO:0000256" key="12">
    <source>
        <dbReference type="ARBA" id="ARBA00038429"/>
    </source>
</evidence>
<dbReference type="Pfam" id="PF00703">
    <property type="entry name" value="Glyco_hydro_2"/>
    <property type="match status" value="1"/>
</dbReference>
<dbReference type="FunFam" id="3.20.20.80:FF:000050">
    <property type="entry name" value="Beta-mannosidase B"/>
    <property type="match status" value="1"/>
</dbReference>
<evidence type="ECO:0000259" key="16">
    <source>
        <dbReference type="Pfam" id="PF17753"/>
    </source>
</evidence>
<dbReference type="EC" id="3.2.1.25" evidence="5"/>
<dbReference type="Proteomes" id="UP000799770">
    <property type="component" value="Unassembled WGS sequence"/>
</dbReference>
<keyword evidence="8" id="KW-0325">Glycoprotein</keyword>
<evidence type="ECO:0000256" key="8">
    <source>
        <dbReference type="ARBA" id="ARBA00023180"/>
    </source>
</evidence>
<evidence type="ECO:0000256" key="13">
    <source>
        <dbReference type="ARBA" id="ARBA00041069"/>
    </source>
</evidence>
<dbReference type="InterPro" id="IPR054593">
    <property type="entry name" value="Beta-mannosidase-like_N2"/>
</dbReference>
<evidence type="ECO:0000256" key="1">
    <source>
        <dbReference type="ARBA" id="ARBA00000829"/>
    </source>
</evidence>
<evidence type="ECO:0000256" key="3">
    <source>
        <dbReference type="ARBA" id="ARBA00004740"/>
    </source>
</evidence>
<dbReference type="InterPro" id="IPR036156">
    <property type="entry name" value="Beta-gal/glucu_dom_sf"/>
</dbReference>